<feature type="transmembrane region" description="Helical" evidence="1">
    <location>
        <begin position="302"/>
        <end position="321"/>
    </location>
</feature>
<keyword evidence="2" id="KW-0732">Signal</keyword>
<feature type="transmembrane region" description="Helical" evidence="1">
    <location>
        <begin position="523"/>
        <end position="545"/>
    </location>
</feature>
<feature type="transmembrane region" description="Helical" evidence="1">
    <location>
        <begin position="589"/>
        <end position="611"/>
    </location>
</feature>
<protein>
    <submittedName>
        <fullName evidence="3">Uncharacterized protein</fullName>
    </submittedName>
</protein>
<feature type="transmembrane region" description="Helical" evidence="1">
    <location>
        <begin position="487"/>
        <end position="511"/>
    </location>
</feature>
<evidence type="ECO:0000313" key="3">
    <source>
        <dbReference type="EMBL" id="KAF2115697.1"/>
    </source>
</evidence>
<dbReference type="OrthoDB" id="5392263at2759"/>
<evidence type="ECO:0000256" key="1">
    <source>
        <dbReference type="SAM" id="Phobius"/>
    </source>
</evidence>
<feature type="transmembrane region" description="Helical" evidence="1">
    <location>
        <begin position="451"/>
        <end position="475"/>
    </location>
</feature>
<sequence>MTARAFCQYYWLIFLIFHCFLVATVSAANNSSVADIWPDLANVPAEPKRDGVSYTSGGLLFAVCCNIALSEAVRMENGQLSFVPGQVFLHGDAQVFQNDQSPCTGTPRYTGYEASVQQGTISYSWCSKRCPGWDRIEVNDINAWVQQVLAYTLPAAIFCTNIPRRQQINVPRQYFPRLTFLSLLSLFYKVPIASLLCVVDTVLWLAIVFCLSGPMMLSGIYESLLDYKIIRQLSSTDNRSKVTFKQRCHLALILLIGNLDQDYAWGDSVSAVQTLPNVRTSTNHTDPTMGRKIRMQLQAQQSFGAVLGIGVLFFVTSFIYACLDLQGKTGVSIISHNLAFGIFWMVVPHVAIVANFTLTGSGSCVWDLVNLENMSKHYRIHAQFPKSKGVWQKLKGHFGLSPTDNSKTVYQTAWQWDRGHCKMEWLESYMREYPGLAVELSRKLHVSYAEWVCFIWLPVLAMLLVPCALGCLISATTPTVGISCKSIIPLIYVGAQVGLMILWQFGVSLTANSSGCYKWLSTLLRYLYIFLAFLGGLASIGGTIIVDTGMTNNCLCYLPMSQWLKRFDPSAVIFLGPDIDERAYYAHQFWLSCGIAAAAFLFAMLYFGWWFSRNLSTRFYAVCDQISGTILPKRS</sequence>
<feature type="transmembrane region" description="Helical" evidence="1">
    <location>
        <begin position="202"/>
        <end position="221"/>
    </location>
</feature>
<proteinExistence type="predicted"/>
<keyword evidence="1" id="KW-0472">Membrane</keyword>
<feature type="transmembrane region" description="Helical" evidence="1">
    <location>
        <begin position="341"/>
        <end position="369"/>
    </location>
</feature>
<reference evidence="3" key="1">
    <citation type="journal article" date="2020" name="Stud. Mycol.">
        <title>101 Dothideomycetes genomes: a test case for predicting lifestyles and emergence of pathogens.</title>
        <authorList>
            <person name="Haridas S."/>
            <person name="Albert R."/>
            <person name="Binder M."/>
            <person name="Bloem J."/>
            <person name="Labutti K."/>
            <person name="Salamov A."/>
            <person name="Andreopoulos B."/>
            <person name="Baker S."/>
            <person name="Barry K."/>
            <person name="Bills G."/>
            <person name="Bluhm B."/>
            <person name="Cannon C."/>
            <person name="Castanera R."/>
            <person name="Culley D."/>
            <person name="Daum C."/>
            <person name="Ezra D."/>
            <person name="Gonzalez J."/>
            <person name="Henrissat B."/>
            <person name="Kuo A."/>
            <person name="Liang C."/>
            <person name="Lipzen A."/>
            <person name="Lutzoni F."/>
            <person name="Magnuson J."/>
            <person name="Mondo S."/>
            <person name="Nolan M."/>
            <person name="Ohm R."/>
            <person name="Pangilinan J."/>
            <person name="Park H.-J."/>
            <person name="Ramirez L."/>
            <person name="Alfaro M."/>
            <person name="Sun H."/>
            <person name="Tritt A."/>
            <person name="Yoshinaga Y."/>
            <person name="Zwiers L.-H."/>
            <person name="Turgeon B."/>
            <person name="Goodwin S."/>
            <person name="Spatafora J."/>
            <person name="Crous P."/>
            <person name="Grigoriev I."/>
        </authorList>
    </citation>
    <scope>NUCLEOTIDE SEQUENCE</scope>
    <source>
        <strain evidence="3">CBS 627.86</strain>
    </source>
</reference>
<feature type="transmembrane region" description="Helical" evidence="1">
    <location>
        <begin position="174"/>
        <end position="196"/>
    </location>
</feature>
<accession>A0A6A5ZAE8</accession>
<feature type="transmembrane region" description="Helical" evidence="1">
    <location>
        <begin position="51"/>
        <end position="69"/>
    </location>
</feature>
<keyword evidence="1" id="KW-0812">Transmembrane</keyword>
<dbReference type="Proteomes" id="UP000799770">
    <property type="component" value="Unassembled WGS sequence"/>
</dbReference>
<dbReference type="AlphaFoldDB" id="A0A6A5ZAE8"/>
<keyword evidence="4" id="KW-1185">Reference proteome</keyword>
<evidence type="ECO:0000313" key="4">
    <source>
        <dbReference type="Proteomes" id="UP000799770"/>
    </source>
</evidence>
<evidence type="ECO:0000256" key="2">
    <source>
        <dbReference type="SAM" id="SignalP"/>
    </source>
</evidence>
<dbReference type="EMBL" id="ML977322">
    <property type="protein sequence ID" value="KAF2115697.1"/>
    <property type="molecule type" value="Genomic_DNA"/>
</dbReference>
<feature type="signal peptide" evidence="2">
    <location>
        <begin position="1"/>
        <end position="27"/>
    </location>
</feature>
<name>A0A6A5ZAE8_9PLEO</name>
<feature type="chain" id="PRO_5025363836" evidence="2">
    <location>
        <begin position="28"/>
        <end position="635"/>
    </location>
</feature>
<gene>
    <name evidence="3" type="ORF">BDV96DRAFT_545384</name>
</gene>
<keyword evidence="1" id="KW-1133">Transmembrane helix</keyword>
<organism evidence="3 4">
    <name type="scientific">Lophiotrema nucula</name>
    <dbReference type="NCBI Taxonomy" id="690887"/>
    <lineage>
        <taxon>Eukaryota</taxon>
        <taxon>Fungi</taxon>
        <taxon>Dikarya</taxon>
        <taxon>Ascomycota</taxon>
        <taxon>Pezizomycotina</taxon>
        <taxon>Dothideomycetes</taxon>
        <taxon>Pleosporomycetidae</taxon>
        <taxon>Pleosporales</taxon>
        <taxon>Lophiotremataceae</taxon>
        <taxon>Lophiotrema</taxon>
    </lineage>
</organism>